<dbReference type="RefSeq" id="WP_210087663.1">
    <property type="nucleotide sequence ID" value="NZ_JAGGKG010000002.1"/>
</dbReference>
<dbReference type="EMBL" id="JAGGKG010000002">
    <property type="protein sequence ID" value="MBP1903976.1"/>
    <property type="molecule type" value="Genomic_DNA"/>
</dbReference>
<dbReference type="Gene3D" id="3.40.50.720">
    <property type="entry name" value="NAD(P)-binding Rossmann-like Domain"/>
    <property type="match status" value="1"/>
</dbReference>
<dbReference type="InterPro" id="IPR051783">
    <property type="entry name" value="NAD(P)-dependent_oxidoreduct"/>
</dbReference>
<dbReference type="Pfam" id="PF01370">
    <property type="entry name" value="Epimerase"/>
    <property type="match status" value="1"/>
</dbReference>
<dbReference type="Proteomes" id="UP001519272">
    <property type="component" value="Unassembled WGS sequence"/>
</dbReference>
<comment type="caution">
    <text evidence="2">The sequence shown here is derived from an EMBL/GenBank/DDBJ whole genome shotgun (WGS) entry which is preliminary data.</text>
</comment>
<dbReference type="InterPro" id="IPR036291">
    <property type="entry name" value="NAD(P)-bd_dom_sf"/>
</dbReference>
<evidence type="ECO:0000313" key="2">
    <source>
        <dbReference type="EMBL" id="MBP1903976.1"/>
    </source>
</evidence>
<dbReference type="PANTHER" id="PTHR48079:SF6">
    <property type="entry name" value="NAD(P)-BINDING DOMAIN-CONTAINING PROTEIN-RELATED"/>
    <property type="match status" value="1"/>
</dbReference>
<dbReference type="PANTHER" id="PTHR48079">
    <property type="entry name" value="PROTEIN YEEZ"/>
    <property type="match status" value="1"/>
</dbReference>
<dbReference type="SUPFAM" id="SSF51735">
    <property type="entry name" value="NAD(P)-binding Rossmann-fold domains"/>
    <property type="match status" value="1"/>
</dbReference>
<name>A0ABS4FN60_9BACL</name>
<protein>
    <submittedName>
        <fullName evidence="2">Nucleoside-diphosphate-sugar epimerase</fullName>
    </submittedName>
</protein>
<accession>A0ABS4FN60</accession>
<organism evidence="2 3">
    <name type="scientific">Paenibacillus turicensis</name>
    <dbReference type="NCBI Taxonomy" id="160487"/>
    <lineage>
        <taxon>Bacteria</taxon>
        <taxon>Bacillati</taxon>
        <taxon>Bacillota</taxon>
        <taxon>Bacilli</taxon>
        <taxon>Bacillales</taxon>
        <taxon>Paenibacillaceae</taxon>
        <taxon>Paenibacillus</taxon>
    </lineage>
</organism>
<proteinExistence type="predicted"/>
<keyword evidence="3" id="KW-1185">Reference proteome</keyword>
<feature type="domain" description="NAD-dependent epimerase/dehydratase" evidence="1">
    <location>
        <begin position="3"/>
        <end position="220"/>
    </location>
</feature>
<evidence type="ECO:0000259" key="1">
    <source>
        <dbReference type="Pfam" id="PF01370"/>
    </source>
</evidence>
<reference evidence="2 3" key="1">
    <citation type="submission" date="2021-03" db="EMBL/GenBank/DDBJ databases">
        <title>Genomic Encyclopedia of Type Strains, Phase IV (KMG-IV): sequencing the most valuable type-strain genomes for metagenomic binning, comparative biology and taxonomic classification.</title>
        <authorList>
            <person name="Goeker M."/>
        </authorList>
    </citation>
    <scope>NUCLEOTIDE SEQUENCE [LARGE SCALE GENOMIC DNA]</scope>
    <source>
        <strain evidence="2 3">DSM 14349</strain>
    </source>
</reference>
<sequence length="289" mass="31839">MKIFVAGASGVIGRLLLPQLVQAGHDVIGMTRKEKQRQAIEQTGAKAVLADVFDREQMVNILTEVKPDVVIHQLTSLSQGSSAENARIRIEGTRNLVDAAKQAKVQKIIAQSISWAYEPGTTPATEETSLDLDAPMPRYTTINGVVALEEAVKEIPEYVVLRYGTLYGPATWYDQAGSTAEKVRKQEVKATDGVSSFVHVQDAANAAFLALEWPTGTYNIVDDEPAKGIEWLPVYADALHASRPEIGSDFSPWERGASNSKAKNECGWELEYPTWRTAFSRSQYQVQKE</sequence>
<gene>
    <name evidence="2" type="ORF">J2Z32_000593</name>
</gene>
<dbReference type="InterPro" id="IPR001509">
    <property type="entry name" value="Epimerase_deHydtase"/>
</dbReference>
<evidence type="ECO:0000313" key="3">
    <source>
        <dbReference type="Proteomes" id="UP001519272"/>
    </source>
</evidence>